<evidence type="ECO:0000256" key="5">
    <source>
        <dbReference type="ARBA" id="ARBA00022692"/>
    </source>
</evidence>
<reference evidence="10 11" key="1">
    <citation type="submission" date="2024-12" db="EMBL/GenBank/DDBJ databases">
        <authorList>
            <person name="Lee Y."/>
        </authorList>
    </citation>
    <scope>NUCLEOTIDE SEQUENCE [LARGE SCALE GENOMIC DNA]</scope>
    <source>
        <strain evidence="10 11">03SUJ4</strain>
    </source>
</reference>
<evidence type="ECO:0000256" key="9">
    <source>
        <dbReference type="SAM" id="SignalP"/>
    </source>
</evidence>
<keyword evidence="4" id="KW-1134">Transmembrane beta strand</keyword>
<keyword evidence="6" id="KW-0472">Membrane</keyword>
<name>A0ABW9KIG9_9BACT</name>
<feature type="region of interest" description="Disordered" evidence="8">
    <location>
        <begin position="34"/>
        <end position="123"/>
    </location>
</feature>
<feature type="region of interest" description="Disordered" evidence="8">
    <location>
        <begin position="285"/>
        <end position="315"/>
    </location>
</feature>
<evidence type="ECO:0000256" key="4">
    <source>
        <dbReference type="ARBA" id="ARBA00022452"/>
    </source>
</evidence>
<proteinExistence type="inferred from homology"/>
<keyword evidence="7" id="KW-0998">Cell outer membrane</keyword>
<evidence type="ECO:0000256" key="2">
    <source>
        <dbReference type="ARBA" id="ARBA00007613"/>
    </source>
</evidence>
<keyword evidence="3" id="KW-0813">Transport</keyword>
<feature type="compositionally biased region" description="Polar residues" evidence="8">
    <location>
        <begin position="104"/>
        <end position="113"/>
    </location>
</feature>
<keyword evidence="9" id="KW-0732">Signal</keyword>
<dbReference type="InterPro" id="IPR003423">
    <property type="entry name" value="OMP_efflux"/>
</dbReference>
<feature type="compositionally biased region" description="Low complexity" evidence="8">
    <location>
        <begin position="53"/>
        <end position="70"/>
    </location>
</feature>
<dbReference type="PANTHER" id="PTHR30026">
    <property type="entry name" value="OUTER MEMBRANE PROTEIN TOLC"/>
    <property type="match status" value="1"/>
</dbReference>
<evidence type="ECO:0000256" key="6">
    <source>
        <dbReference type="ARBA" id="ARBA00023136"/>
    </source>
</evidence>
<evidence type="ECO:0000313" key="10">
    <source>
        <dbReference type="EMBL" id="MFN2975589.1"/>
    </source>
</evidence>
<feature type="compositionally biased region" description="Gly residues" evidence="8">
    <location>
        <begin position="301"/>
        <end position="311"/>
    </location>
</feature>
<sequence length="745" mass="79472">MISGIRSIVSLNRMALPIGVAAVVLVASAAAAQQDPQGRQQPAPYTAPQTALPAVPQAPGQQAVPGQQQPTASPDAPLPRPDGSSVDLRDVEPLTPELPGAVGGNSQTQQVRGDSQLPRREAPAAFQTSPIRLIAPYRAAHVPELPTATSVRIDSLVRDGKLYLSLHDAVALAVENNLDVEVSRYNLLLADTDLTRARGGGNLRGIDYTITQTAPGVGAQTSPLLNAATDGTTAATAPQVTDLSQITQAGNTVQQSLSQTNGFAYAPGPQTPLFDPVVTGQAGYLRRSDQKSLESTTTTGSGTGTGTGSGGTNVNTPPLDFVNTGVDYQQGFSFGAQIEAFVSNAPQVLYANNSQYNPFHAPSTNFTFTQSLLRGRGRQVNLRFVRIARLDQQVSRLLFEQQLLETVYGISRLYYDLVSLGENIGVREDALAAAERLFRDDQNQVAEGTLAPIELTRVQALLAASRLDLIQARGEYRQQEVILRQNLLRRLSDPGAQFASIVPTDHIDVPDAPPQLDVPRLTSDALATRPDLLQAGIQVQANEIAARGTANAVKPLLNVYANVQTRGSSLVPYQLVGSPGTGVATTPAALTQGGLRLSTIYQGGIQLNLPLRNRIAQADAARDQVQLRQSQGRAAKLENDVRQQVENATVALENAHQAYAAAVESRNYQQQLLQAEIDKFSVGASTNYLIVQDEAYLAQARATEVAARSDYQKAQLALDRALGDLLQKNGIAFDDAVQGRVADHP</sequence>
<evidence type="ECO:0000256" key="8">
    <source>
        <dbReference type="SAM" id="MobiDB-lite"/>
    </source>
</evidence>
<evidence type="ECO:0000256" key="1">
    <source>
        <dbReference type="ARBA" id="ARBA00004442"/>
    </source>
</evidence>
<protein>
    <submittedName>
        <fullName evidence="10">TolC family protein</fullName>
    </submittedName>
</protein>
<keyword evidence="11" id="KW-1185">Reference proteome</keyword>
<dbReference type="InterPro" id="IPR051906">
    <property type="entry name" value="TolC-like"/>
</dbReference>
<organism evidence="10 11">
    <name type="scientific">Terriglobus aquaticus</name>
    <dbReference type="NCBI Taxonomy" id="940139"/>
    <lineage>
        <taxon>Bacteria</taxon>
        <taxon>Pseudomonadati</taxon>
        <taxon>Acidobacteriota</taxon>
        <taxon>Terriglobia</taxon>
        <taxon>Terriglobales</taxon>
        <taxon>Acidobacteriaceae</taxon>
        <taxon>Terriglobus</taxon>
    </lineage>
</organism>
<dbReference type="EMBL" id="JBJYXY010000001">
    <property type="protein sequence ID" value="MFN2975589.1"/>
    <property type="molecule type" value="Genomic_DNA"/>
</dbReference>
<evidence type="ECO:0000313" key="11">
    <source>
        <dbReference type="Proteomes" id="UP001634747"/>
    </source>
</evidence>
<accession>A0ABW9KIG9</accession>
<feature type="signal peptide" evidence="9">
    <location>
        <begin position="1"/>
        <end position="32"/>
    </location>
</feature>
<comment type="similarity">
    <text evidence="2">Belongs to the outer membrane factor (OMF) (TC 1.B.17) family.</text>
</comment>
<feature type="chain" id="PRO_5045302372" evidence="9">
    <location>
        <begin position="33"/>
        <end position="745"/>
    </location>
</feature>
<comment type="subcellular location">
    <subcellularLocation>
        <location evidence="1">Cell outer membrane</location>
    </subcellularLocation>
</comment>
<keyword evidence="5" id="KW-0812">Transmembrane</keyword>
<dbReference type="Gene3D" id="1.20.1600.10">
    <property type="entry name" value="Outer membrane efflux proteins (OEP)"/>
    <property type="match status" value="1"/>
</dbReference>
<gene>
    <name evidence="10" type="ORF">ACK2TP_07425</name>
</gene>
<dbReference type="PANTHER" id="PTHR30026:SF23">
    <property type="entry name" value="TO APRF-PUTATIVE OUTER MEMBRANE EFFLUX PROTEIN OR SECRETED ALKALINE PHOSPHATASE-RELATED"/>
    <property type="match status" value="1"/>
</dbReference>
<evidence type="ECO:0000256" key="7">
    <source>
        <dbReference type="ARBA" id="ARBA00023237"/>
    </source>
</evidence>
<dbReference type="RefSeq" id="WP_263412888.1">
    <property type="nucleotide sequence ID" value="NZ_BAABBH010000001.1"/>
</dbReference>
<dbReference type="Proteomes" id="UP001634747">
    <property type="component" value="Unassembled WGS sequence"/>
</dbReference>
<comment type="caution">
    <text evidence="10">The sequence shown here is derived from an EMBL/GenBank/DDBJ whole genome shotgun (WGS) entry which is preliminary data.</text>
</comment>
<dbReference type="Pfam" id="PF02321">
    <property type="entry name" value="OEP"/>
    <property type="match status" value="1"/>
</dbReference>
<dbReference type="SUPFAM" id="SSF56954">
    <property type="entry name" value="Outer membrane efflux proteins (OEP)"/>
    <property type="match status" value="1"/>
</dbReference>
<evidence type="ECO:0000256" key="3">
    <source>
        <dbReference type="ARBA" id="ARBA00022448"/>
    </source>
</evidence>